<gene>
    <name evidence="3" type="ORF">Lwal_1528</name>
</gene>
<dbReference type="GO" id="GO:0004527">
    <property type="term" value="F:exonuclease activity"/>
    <property type="evidence" value="ECO:0007669"/>
    <property type="project" value="UniProtKB-KW"/>
</dbReference>
<evidence type="ECO:0000313" key="3">
    <source>
        <dbReference type="EMBL" id="KTD78758.1"/>
    </source>
</evidence>
<dbReference type="RefSeq" id="WP_058480232.1">
    <property type="nucleotide sequence ID" value="NZ_CAAAIQ010000015.1"/>
</dbReference>
<feature type="signal peptide" evidence="1">
    <location>
        <begin position="1"/>
        <end position="20"/>
    </location>
</feature>
<name>A0A0W1ABP2_9GAMM</name>
<dbReference type="STRING" id="66969.Lwal_1528"/>
<feature type="chain" id="PRO_5006919602" evidence="1">
    <location>
        <begin position="21"/>
        <end position="429"/>
    </location>
</feature>
<keyword evidence="3" id="KW-0378">Hydrolase</keyword>
<protein>
    <submittedName>
        <fullName evidence="3">Endonuclease/Exonuclease/phosphatase family protein</fullName>
    </submittedName>
</protein>
<comment type="caution">
    <text evidence="3">The sequence shown here is derived from an EMBL/GenBank/DDBJ whole genome shotgun (WGS) entry which is preliminary data.</text>
</comment>
<dbReference type="InterPro" id="IPR036691">
    <property type="entry name" value="Endo/exonu/phosph_ase_sf"/>
</dbReference>
<dbReference type="OrthoDB" id="3414047at2"/>
<dbReference type="PANTHER" id="PTHR41349">
    <property type="match status" value="1"/>
</dbReference>
<feature type="domain" description="Endonuclease/exonuclease/phosphatase" evidence="2">
    <location>
        <begin position="34"/>
        <end position="293"/>
    </location>
</feature>
<dbReference type="Gene3D" id="3.60.10.10">
    <property type="entry name" value="Endonuclease/exonuclease/phosphatase"/>
    <property type="match status" value="1"/>
</dbReference>
<dbReference type="Proteomes" id="UP000054729">
    <property type="component" value="Unassembled WGS sequence"/>
</dbReference>
<evidence type="ECO:0000259" key="2">
    <source>
        <dbReference type="Pfam" id="PF03372"/>
    </source>
</evidence>
<sequence length="429" mass="48443">MKRNTVLLNILFVYSLHLFAVSPNSQSSVTLKIMTFNIENGGTQVSFQKVLEAIKKSGADIVGIQEPWGNTVRLATGLGWTYHHRKQHLISRFPMFTTQADQDLITYVEVRPKKYIAIANVHLPGSLYSPDLVKQGQSGTEIEKNEKAKRMSVAMPFIQRLSALAKQGVPSFLTGDFNSGSHLDWGAKEVGKLPNHRYALNWPITQTLQQLQFVDSYRQIHPNTIKEPGYTWPGGRPYLKNAVDGFNPSKNEVPERIDYVFSAGPAQVVNSQLIGEASSSLVQIKIDPWPSDHRAIVSEFQVIPAAYEHTRLYSTSTRMNISQKPTLEISRTKTSNKDEITISWDNAPGNRYDCLYIQAINNKQLEPICIYVNGQMKGSMTFNLKETQAGGLDCYGEPWYFPKTPGDYDVKLMLDDSYRVLAKKRFKLM</sequence>
<dbReference type="GO" id="GO:0004519">
    <property type="term" value="F:endonuclease activity"/>
    <property type="evidence" value="ECO:0007669"/>
    <property type="project" value="UniProtKB-KW"/>
</dbReference>
<organism evidence="3 4">
    <name type="scientific">Legionella waltersii</name>
    <dbReference type="NCBI Taxonomy" id="66969"/>
    <lineage>
        <taxon>Bacteria</taxon>
        <taxon>Pseudomonadati</taxon>
        <taxon>Pseudomonadota</taxon>
        <taxon>Gammaproteobacteria</taxon>
        <taxon>Legionellales</taxon>
        <taxon>Legionellaceae</taxon>
        <taxon>Legionella</taxon>
    </lineage>
</organism>
<keyword evidence="4" id="KW-1185">Reference proteome</keyword>
<keyword evidence="3" id="KW-0269">Exonuclease</keyword>
<dbReference type="Pfam" id="PF03372">
    <property type="entry name" value="Exo_endo_phos"/>
    <property type="match status" value="1"/>
</dbReference>
<proteinExistence type="predicted"/>
<dbReference type="InterPro" id="IPR005135">
    <property type="entry name" value="Endo/exonuclease/phosphatase"/>
</dbReference>
<dbReference type="SUPFAM" id="SSF56219">
    <property type="entry name" value="DNase I-like"/>
    <property type="match status" value="1"/>
</dbReference>
<reference evidence="3 4" key="1">
    <citation type="submission" date="2015-11" db="EMBL/GenBank/DDBJ databases">
        <title>Genomic analysis of 38 Legionella species identifies large and diverse effector repertoires.</title>
        <authorList>
            <person name="Burstein D."/>
            <person name="Amaro F."/>
            <person name="Zusman T."/>
            <person name="Lifshitz Z."/>
            <person name="Cohen O."/>
            <person name="Gilbert J.A."/>
            <person name="Pupko T."/>
            <person name="Shuman H.A."/>
            <person name="Segal G."/>
        </authorList>
    </citation>
    <scope>NUCLEOTIDE SEQUENCE [LARGE SCALE GENOMIC DNA]</scope>
    <source>
        <strain evidence="3 4">ATCC 51914</strain>
    </source>
</reference>
<dbReference type="AlphaFoldDB" id="A0A0W1ABP2"/>
<dbReference type="PATRIC" id="fig|66969.6.peg.1666"/>
<evidence type="ECO:0000256" key="1">
    <source>
        <dbReference type="SAM" id="SignalP"/>
    </source>
</evidence>
<accession>A0A0W1ABP2</accession>
<dbReference type="EMBL" id="LNZB01000038">
    <property type="protein sequence ID" value="KTD78758.1"/>
    <property type="molecule type" value="Genomic_DNA"/>
</dbReference>
<evidence type="ECO:0000313" key="4">
    <source>
        <dbReference type="Proteomes" id="UP000054729"/>
    </source>
</evidence>
<keyword evidence="3" id="KW-0540">Nuclease</keyword>
<keyword evidence="3" id="KW-0255">Endonuclease</keyword>
<dbReference type="PANTHER" id="PTHR41349:SF1">
    <property type="entry name" value="PROTEIN CBG08683"/>
    <property type="match status" value="1"/>
</dbReference>
<keyword evidence="1" id="KW-0732">Signal</keyword>